<dbReference type="OrthoDB" id="1668230at2759"/>
<keyword evidence="3" id="KW-0808">Transferase</keyword>
<dbReference type="AlphaFoldDB" id="A0A194UXL2"/>
<dbReference type="Gene3D" id="1.10.510.10">
    <property type="entry name" value="Transferase(Phosphotransferase) domain 1"/>
    <property type="match status" value="1"/>
</dbReference>
<dbReference type="InterPro" id="IPR000719">
    <property type="entry name" value="Prot_kinase_dom"/>
</dbReference>
<gene>
    <name evidence="3" type="ORF">VP1G_03676</name>
</gene>
<evidence type="ECO:0000313" key="3">
    <source>
        <dbReference type="EMBL" id="KUI56331.1"/>
    </source>
</evidence>
<dbReference type="Pfam" id="PF00069">
    <property type="entry name" value="Pkinase"/>
    <property type="match status" value="1"/>
</dbReference>
<feature type="region of interest" description="Disordered" evidence="1">
    <location>
        <begin position="484"/>
        <end position="515"/>
    </location>
</feature>
<feature type="domain" description="Protein kinase" evidence="2">
    <location>
        <begin position="1"/>
        <end position="305"/>
    </location>
</feature>
<evidence type="ECO:0000259" key="2">
    <source>
        <dbReference type="PROSITE" id="PS50011"/>
    </source>
</evidence>
<name>A0A194UXL2_CYTMA</name>
<dbReference type="EMBL" id="KN714688">
    <property type="protein sequence ID" value="KUI56331.1"/>
    <property type="molecule type" value="Genomic_DNA"/>
</dbReference>
<feature type="region of interest" description="Disordered" evidence="1">
    <location>
        <begin position="363"/>
        <end position="401"/>
    </location>
</feature>
<dbReference type="GO" id="GO:0004672">
    <property type="term" value="F:protein kinase activity"/>
    <property type="evidence" value="ECO:0007669"/>
    <property type="project" value="InterPro"/>
</dbReference>
<evidence type="ECO:0000256" key="1">
    <source>
        <dbReference type="SAM" id="MobiDB-lite"/>
    </source>
</evidence>
<reference evidence="4" key="1">
    <citation type="submission" date="2014-12" db="EMBL/GenBank/DDBJ databases">
        <title>Genome Sequence of Valsa Canker Pathogens Uncovers a Specific Adaption of Colonization on Woody Bark.</title>
        <authorList>
            <person name="Yin Z."/>
            <person name="Liu H."/>
            <person name="Gao X."/>
            <person name="Li Z."/>
            <person name="Song N."/>
            <person name="Ke X."/>
            <person name="Dai Q."/>
            <person name="Wu Y."/>
            <person name="Sun Y."/>
            <person name="Xu J.-R."/>
            <person name="Kang Z.K."/>
            <person name="Wang L."/>
            <person name="Huang L."/>
        </authorList>
    </citation>
    <scope>NUCLEOTIDE SEQUENCE [LARGE SCALE GENOMIC DNA]</scope>
    <source>
        <strain evidence="4">SXYL134</strain>
    </source>
</reference>
<dbReference type="SUPFAM" id="SSF56112">
    <property type="entry name" value="Protein kinase-like (PK-like)"/>
    <property type="match status" value="1"/>
</dbReference>
<sequence>MAMDHTATVAWFPNTTAASLPAIMLETDPRLSCQHLEDHLQTIISNGIQCPIYRYSNTLAYKPICRKRETKLMVIAGDLTVPVVTKIGIVDDVSSQWYQKGALIGFGYPLDVARILPAERVSIARHMVILVTGLHSKGIIHGDIKPENFVKTPGRDTLKITEFSSARMTDNSDLNTWPSEIASVEYTSPNRNLHGKPSTLFDDYYALAVSIWAVFAGERPMNGLFNSNKGHTPDLGKITENELFCSVVDVLREGGLELDDAHTLTRRDSFKTDGIDRAVSFPLSLFGADPDDLGSPMGMKVQPQFCPHCFEIAMSGSEKLHGNGLQHPVEYPEFCHLRHAEHSVNSVSDYALQWLDGQKASREENAPAGSMLHSNLAEEEGDTRSWPRSPEQKRSLHVDTSSCLEVEKPPCSGVSSATITAADATCRRDRSDTVRGPFPTMPSESDEGYESMCRRTSNTMNELDIDSRPRGASFQRTLSAWSESSLGSCTDDDDGEAEETDGTRSNCSSRPQTPFPLNVHRLQVTSSFESVSLSDIDMGDGREVGCKL</sequence>
<dbReference type="InterPro" id="IPR011009">
    <property type="entry name" value="Kinase-like_dom_sf"/>
</dbReference>
<dbReference type="SMART" id="SM00220">
    <property type="entry name" value="S_TKc"/>
    <property type="match status" value="1"/>
</dbReference>
<protein>
    <submittedName>
        <fullName evidence="3">Serine/threonine-protein kinase StkP</fullName>
    </submittedName>
</protein>
<accession>A0A194UXL2</accession>
<feature type="compositionally biased region" description="Acidic residues" evidence="1">
    <location>
        <begin position="490"/>
        <end position="500"/>
    </location>
</feature>
<dbReference type="Proteomes" id="UP000078576">
    <property type="component" value="Unassembled WGS sequence"/>
</dbReference>
<feature type="compositionally biased region" description="Basic and acidic residues" evidence="1">
    <location>
        <begin position="382"/>
        <end position="397"/>
    </location>
</feature>
<dbReference type="GO" id="GO:0005524">
    <property type="term" value="F:ATP binding"/>
    <property type="evidence" value="ECO:0007669"/>
    <property type="project" value="InterPro"/>
</dbReference>
<proteinExistence type="predicted"/>
<dbReference type="PROSITE" id="PS50011">
    <property type="entry name" value="PROTEIN_KINASE_DOM"/>
    <property type="match status" value="1"/>
</dbReference>
<keyword evidence="3" id="KW-0418">Kinase</keyword>
<dbReference type="STRING" id="694573.A0A194UXL2"/>
<keyword evidence="4" id="KW-1185">Reference proteome</keyword>
<feature type="region of interest" description="Disordered" evidence="1">
    <location>
        <begin position="425"/>
        <end position="450"/>
    </location>
</feature>
<evidence type="ECO:0000313" key="4">
    <source>
        <dbReference type="Proteomes" id="UP000078576"/>
    </source>
</evidence>
<organism evidence="3 4">
    <name type="scientific">Cytospora mali</name>
    <name type="common">Apple Valsa canker fungus</name>
    <name type="synonym">Valsa mali</name>
    <dbReference type="NCBI Taxonomy" id="578113"/>
    <lineage>
        <taxon>Eukaryota</taxon>
        <taxon>Fungi</taxon>
        <taxon>Dikarya</taxon>
        <taxon>Ascomycota</taxon>
        <taxon>Pezizomycotina</taxon>
        <taxon>Sordariomycetes</taxon>
        <taxon>Sordariomycetidae</taxon>
        <taxon>Diaporthales</taxon>
        <taxon>Cytosporaceae</taxon>
        <taxon>Cytospora</taxon>
    </lineage>
</organism>